<dbReference type="Proteomes" id="UP000001479">
    <property type="component" value="Chromosome"/>
</dbReference>
<protein>
    <submittedName>
        <fullName evidence="1">Glycosyltransferase, putative</fullName>
    </submittedName>
</protein>
<name>C4KG75_SACI6</name>
<dbReference type="HOGENOM" id="CLU_2985849_0_0_2"/>
<sequence length="57" mass="6477">MERNGCKKVFLIPNFIYSNSSSIIPYDKFVVLFVGRLDISQKGIDLLAEIISKIKLT</sequence>
<evidence type="ECO:0000313" key="2">
    <source>
        <dbReference type="Proteomes" id="UP000001479"/>
    </source>
</evidence>
<dbReference type="RefSeq" id="WP_012735832.1">
    <property type="nucleotide sequence ID" value="NC_012726.1"/>
</dbReference>
<dbReference type="GO" id="GO:0016740">
    <property type="term" value="F:transferase activity"/>
    <property type="evidence" value="ECO:0007669"/>
    <property type="project" value="UniProtKB-KW"/>
</dbReference>
<gene>
    <name evidence="1" type="ordered locus">M164_0982</name>
</gene>
<dbReference type="GeneID" id="58736061"/>
<dbReference type="EMBL" id="CP001402">
    <property type="protein sequence ID" value="ACR41589.1"/>
    <property type="molecule type" value="Genomic_DNA"/>
</dbReference>
<dbReference type="AlphaFoldDB" id="C4KG75"/>
<proteinExistence type="predicted"/>
<dbReference type="SUPFAM" id="SSF53756">
    <property type="entry name" value="UDP-Glycosyltransferase/glycogen phosphorylase"/>
    <property type="match status" value="1"/>
</dbReference>
<organism evidence="1 2">
    <name type="scientific">Saccharolobus islandicus (strain M.16.4 / Kamchatka #3)</name>
    <name type="common">Sulfolobus islandicus</name>
    <dbReference type="NCBI Taxonomy" id="426118"/>
    <lineage>
        <taxon>Archaea</taxon>
        <taxon>Thermoproteota</taxon>
        <taxon>Thermoprotei</taxon>
        <taxon>Sulfolobales</taxon>
        <taxon>Sulfolobaceae</taxon>
        <taxon>Saccharolobus</taxon>
    </lineage>
</organism>
<accession>C4KG75</accession>
<dbReference type="KEGG" id="sid:M164_0982"/>
<keyword evidence="1" id="KW-0808">Transferase</keyword>
<reference evidence="1 2" key="1">
    <citation type="journal article" date="2009" name="Proc. Natl. Acad. Sci. U.S.A.">
        <title>Biogeography of the Sulfolobus islandicus pan-genome.</title>
        <authorList>
            <person name="Reno M.L."/>
            <person name="Held N.L."/>
            <person name="Fields C.J."/>
            <person name="Burke P.V."/>
            <person name="Whitaker R.J."/>
        </authorList>
    </citation>
    <scope>NUCLEOTIDE SEQUENCE [LARGE SCALE GENOMIC DNA]</scope>
    <source>
        <strain evidence="2">M.16.4 / Kamchatka #3</strain>
    </source>
</reference>
<evidence type="ECO:0000313" key="1">
    <source>
        <dbReference type="EMBL" id="ACR41589.1"/>
    </source>
</evidence>